<dbReference type="RefSeq" id="WP_226937226.1">
    <property type="nucleotide sequence ID" value="NZ_JACDXX010000020.1"/>
</dbReference>
<sequence>MIHIEPSATAVNASAISYRNVLAEGTLLWTNQTADGFAANALGPQTYDAWVPSALPAAISSLLPEPVECDCAAIIAHTLGSAGATIMIQASATGSSWVTLSTLTPEDDRDIFVLFSAEQAYPRWRILITGTTPPSIGIAWIGPRMLIPGGVQAGYVPLNMALDVELSPSITVKGQYVGAYTKRTGGGTSIPLATQDREWLRYDAPEFIAHYNAGKPFLWMSCPDELPEDAHYCWRDGNTLAASFGAGARRGDLTMQVSAYVS</sequence>
<evidence type="ECO:0000313" key="1">
    <source>
        <dbReference type="EMBL" id="MCB5411775.1"/>
    </source>
</evidence>
<accession>A0ABS8CQU8</accession>
<proteinExistence type="predicted"/>
<dbReference type="EMBL" id="JACDXX010000020">
    <property type="protein sequence ID" value="MCB5411775.1"/>
    <property type="molecule type" value="Genomic_DNA"/>
</dbReference>
<comment type="caution">
    <text evidence="1">The sequence shown here is derived from an EMBL/GenBank/DDBJ whole genome shotgun (WGS) entry which is preliminary data.</text>
</comment>
<protein>
    <submittedName>
        <fullName evidence="1">Uncharacterized protein</fullName>
    </submittedName>
</protein>
<keyword evidence="2" id="KW-1185">Reference proteome</keyword>
<reference evidence="1 2" key="1">
    <citation type="submission" date="2020-07" db="EMBL/GenBank/DDBJ databases">
        <title>Pseudogemmobacter sp. nov., isolated from poultry manure in Taiwan.</title>
        <authorList>
            <person name="Lin S.-Y."/>
            <person name="Tang Y.-S."/>
            <person name="Young C.-C."/>
        </authorList>
    </citation>
    <scope>NUCLEOTIDE SEQUENCE [LARGE SCALE GENOMIC DNA]</scope>
    <source>
        <strain evidence="1 2">CC-YST710</strain>
    </source>
</reference>
<gene>
    <name evidence="1" type="ORF">H0485_17415</name>
</gene>
<name>A0ABS8CQU8_9RHOB</name>
<dbReference type="Proteomes" id="UP001198571">
    <property type="component" value="Unassembled WGS sequence"/>
</dbReference>
<organism evidence="1 2">
    <name type="scientific">Pseudogemmobacter faecipullorum</name>
    <dbReference type="NCBI Taxonomy" id="2755041"/>
    <lineage>
        <taxon>Bacteria</taxon>
        <taxon>Pseudomonadati</taxon>
        <taxon>Pseudomonadota</taxon>
        <taxon>Alphaproteobacteria</taxon>
        <taxon>Rhodobacterales</taxon>
        <taxon>Paracoccaceae</taxon>
        <taxon>Pseudogemmobacter</taxon>
    </lineage>
</organism>
<evidence type="ECO:0000313" key="2">
    <source>
        <dbReference type="Proteomes" id="UP001198571"/>
    </source>
</evidence>